<dbReference type="InterPro" id="IPR011006">
    <property type="entry name" value="CheY-like_superfamily"/>
</dbReference>
<evidence type="ECO:0000256" key="2">
    <source>
        <dbReference type="ARBA" id="ARBA00023015"/>
    </source>
</evidence>
<dbReference type="SMART" id="SM00421">
    <property type="entry name" value="HTH_LUXR"/>
    <property type="match status" value="1"/>
</dbReference>
<dbReference type="Gene3D" id="3.40.50.2300">
    <property type="match status" value="1"/>
</dbReference>
<gene>
    <name evidence="9" type="ORF">BS297_22190</name>
</gene>
<evidence type="ECO:0000256" key="4">
    <source>
        <dbReference type="ARBA" id="ARBA00023163"/>
    </source>
</evidence>
<feature type="region of interest" description="Disordered" evidence="6">
    <location>
        <begin position="216"/>
        <end position="246"/>
    </location>
</feature>
<dbReference type="EMBL" id="MRBO01000592">
    <property type="protein sequence ID" value="KAB2583135.1"/>
    <property type="molecule type" value="Genomic_DNA"/>
</dbReference>
<dbReference type="PRINTS" id="PR00038">
    <property type="entry name" value="HTHLUXR"/>
</dbReference>
<dbReference type="PANTHER" id="PTHR43214:SF24">
    <property type="entry name" value="TRANSCRIPTIONAL REGULATORY PROTEIN NARL-RELATED"/>
    <property type="match status" value="1"/>
</dbReference>
<keyword evidence="3 9" id="KW-0238">DNA-binding</keyword>
<dbReference type="CDD" id="cd17535">
    <property type="entry name" value="REC_NarL-like"/>
    <property type="match status" value="1"/>
</dbReference>
<keyword evidence="2" id="KW-0805">Transcription regulation</keyword>
<dbReference type="Proteomes" id="UP000325576">
    <property type="component" value="Unassembled WGS sequence"/>
</dbReference>
<sequence length="246" mass="26223">MTTVTIGIYLVDDHEIVRRGLADLLNQVSGLNVVGEASCVREASDGIPECRPDVVVMDVRLPDGNGVELCRELASTCPEAATLMLTSYSDDDALLDALIAGARGFVLKNIRGHDLVSAIHTVATGKSLLNTQAVVGLVRRIRSEQESGTAAALLTDQELLIFELIGKGLSNREISTHAELSEKTVKNYVSRILEKLGLERRTQAAVLATKLRAGTAYPDPSGQATTHLLTPSGSPFSATTGTHHAR</sequence>
<dbReference type="SUPFAM" id="SSF52172">
    <property type="entry name" value="CheY-like"/>
    <property type="match status" value="1"/>
</dbReference>
<comment type="caution">
    <text evidence="9">The sequence shown here is derived from an EMBL/GenBank/DDBJ whole genome shotgun (WGS) entry which is preliminary data.</text>
</comment>
<dbReference type="PROSITE" id="PS50110">
    <property type="entry name" value="RESPONSE_REGULATORY"/>
    <property type="match status" value="1"/>
</dbReference>
<dbReference type="Pfam" id="PF00072">
    <property type="entry name" value="Response_reg"/>
    <property type="match status" value="1"/>
</dbReference>
<dbReference type="InterPro" id="IPR001789">
    <property type="entry name" value="Sig_transdc_resp-reg_receiver"/>
</dbReference>
<dbReference type="InterPro" id="IPR039420">
    <property type="entry name" value="WalR-like"/>
</dbReference>
<proteinExistence type="predicted"/>
<dbReference type="GO" id="GO:0003677">
    <property type="term" value="F:DNA binding"/>
    <property type="evidence" value="ECO:0007669"/>
    <property type="project" value="UniProtKB-KW"/>
</dbReference>
<evidence type="ECO:0000256" key="5">
    <source>
        <dbReference type="PROSITE-ProRule" id="PRU00169"/>
    </source>
</evidence>
<dbReference type="SMART" id="SM00448">
    <property type="entry name" value="REC"/>
    <property type="match status" value="1"/>
</dbReference>
<evidence type="ECO:0000259" key="8">
    <source>
        <dbReference type="PROSITE" id="PS50110"/>
    </source>
</evidence>
<dbReference type="GO" id="GO:0000160">
    <property type="term" value="P:phosphorelay signal transduction system"/>
    <property type="evidence" value="ECO:0007669"/>
    <property type="project" value="InterPro"/>
</dbReference>
<organism evidence="9 10">
    <name type="scientific">Rhodococcus erythropolis</name>
    <name type="common">Arthrobacter picolinophilus</name>
    <dbReference type="NCBI Taxonomy" id="1833"/>
    <lineage>
        <taxon>Bacteria</taxon>
        <taxon>Bacillati</taxon>
        <taxon>Actinomycetota</taxon>
        <taxon>Actinomycetes</taxon>
        <taxon>Mycobacteriales</taxon>
        <taxon>Nocardiaceae</taxon>
        <taxon>Rhodococcus</taxon>
        <taxon>Rhodococcus erythropolis group</taxon>
    </lineage>
</organism>
<dbReference type="InterPro" id="IPR000792">
    <property type="entry name" value="Tscrpt_reg_LuxR_C"/>
</dbReference>
<feature type="domain" description="HTH luxR-type" evidence="7">
    <location>
        <begin position="147"/>
        <end position="212"/>
    </location>
</feature>
<evidence type="ECO:0000256" key="1">
    <source>
        <dbReference type="ARBA" id="ARBA00022553"/>
    </source>
</evidence>
<dbReference type="AlphaFoldDB" id="A0A5N5DYD6"/>
<dbReference type="PANTHER" id="PTHR43214">
    <property type="entry name" value="TWO-COMPONENT RESPONSE REGULATOR"/>
    <property type="match status" value="1"/>
</dbReference>
<evidence type="ECO:0000313" key="10">
    <source>
        <dbReference type="Proteomes" id="UP000325576"/>
    </source>
</evidence>
<feature type="compositionally biased region" description="Polar residues" evidence="6">
    <location>
        <begin position="222"/>
        <end position="246"/>
    </location>
</feature>
<evidence type="ECO:0000256" key="3">
    <source>
        <dbReference type="ARBA" id="ARBA00023125"/>
    </source>
</evidence>
<evidence type="ECO:0000259" key="7">
    <source>
        <dbReference type="PROSITE" id="PS50043"/>
    </source>
</evidence>
<dbReference type="InterPro" id="IPR058245">
    <property type="entry name" value="NreC/VraR/RcsB-like_REC"/>
</dbReference>
<reference evidence="9 10" key="1">
    <citation type="journal article" date="2017" name="Poromechanics V (2013)">
        <title>Genomic Characterization of the Arsenic-Tolerant Actinobacterium, &lt;i&gt;Rhodococcus erythropolis&lt;/i&gt; S43.</title>
        <authorList>
            <person name="Retamal-Morales G."/>
            <person name="Mehnert M."/>
            <person name="Schwabe R."/>
            <person name="Tischler D."/>
            <person name="Schloemann M."/>
            <person name="Levican G.J."/>
        </authorList>
    </citation>
    <scope>NUCLEOTIDE SEQUENCE [LARGE SCALE GENOMIC DNA]</scope>
    <source>
        <strain evidence="9 10">S43</strain>
    </source>
</reference>
<feature type="modified residue" description="4-aspartylphosphate" evidence="5">
    <location>
        <position position="58"/>
    </location>
</feature>
<dbReference type="GO" id="GO:0006355">
    <property type="term" value="P:regulation of DNA-templated transcription"/>
    <property type="evidence" value="ECO:0007669"/>
    <property type="project" value="InterPro"/>
</dbReference>
<dbReference type="PROSITE" id="PS50043">
    <property type="entry name" value="HTH_LUXR_2"/>
    <property type="match status" value="1"/>
</dbReference>
<evidence type="ECO:0000256" key="6">
    <source>
        <dbReference type="SAM" id="MobiDB-lite"/>
    </source>
</evidence>
<protein>
    <submittedName>
        <fullName evidence="9">DNA-binding response regulator</fullName>
    </submittedName>
</protein>
<keyword evidence="1 5" id="KW-0597">Phosphoprotein</keyword>
<accession>A0A5N5DYD6</accession>
<dbReference type="SUPFAM" id="SSF46894">
    <property type="entry name" value="C-terminal effector domain of the bipartite response regulators"/>
    <property type="match status" value="1"/>
</dbReference>
<dbReference type="CDD" id="cd06170">
    <property type="entry name" value="LuxR_C_like"/>
    <property type="match status" value="1"/>
</dbReference>
<dbReference type="InterPro" id="IPR016032">
    <property type="entry name" value="Sig_transdc_resp-reg_C-effctor"/>
</dbReference>
<dbReference type="Pfam" id="PF00196">
    <property type="entry name" value="GerE"/>
    <property type="match status" value="1"/>
</dbReference>
<keyword evidence="4" id="KW-0804">Transcription</keyword>
<evidence type="ECO:0000313" key="9">
    <source>
        <dbReference type="EMBL" id="KAB2583135.1"/>
    </source>
</evidence>
<name>A0A5N5DYD6_RHOER</name>
<feature type="domain" description="Response regulatory" evidence="8">
    <location>
        <begin position="7"/>
        <end position="123"/>
    </location>
</feature>